<evidence type="ECO:0000259" key="6">
    <source>
        <dbReference type="Pfam" id="PF15469"/>
    </source>
</evidence>
<evidence type="ECO:0000313" key="8">
    <source>
        <dbReference type="EMBL" id="CAF4173031.1"/>
    </source>
</evidence>
<dbReference type="InterPro" id="IPR039481">
    <property type="entry name" value="EXOC2/Sec5_N_dom"/>
</dbReference>
<evidence type="ECO:0000256" key="5">
    <source>
        <dbReference type="SAM" id="MobiDB-lite"/>
    </source>
</evidence>
<dbReference type="EMBL" id="CAJOBA010045127">
    <property type="protein sequence ID" value="CAF4173031.1"/>
    <property type="molecule type" value="Genomic_DNA"/>
</dbReference>
<keyword evidence="3 4" id="KW-0268">Exocytosis</keyword>
<comment type="subunit">
    <text evidence="4">Component of the exocyst complex.</text>
</comment>
<protein>
    <recommendedName>
        <fullName evidence="4">Exocyst complex component 2</fullName>
    </recommendedName>
</protein>
<evidence type="ECO:0000256" key="4">
    <source>
        <dbReference type="RuleBase" id="RU365069"/>
    </source>
</evidence>
<dbReference type="GO" id="GO:0006893">
    <property type="term" value="P:Golgi to plasma membrane transport"/>
    <property type="evidence" value="ECO:0007669"/>
    <property type="project" value="UniProtKB-UniRule"/>
</dbReference>
<dbReference type="Proteomes" id="UP000682733">
    <property type="component" value="Unassembled WGS sequence"/>
</dbReference>
<evidence type="ECO:0000313" key="7">
    <source>
        <dbReference type="EMBL" id="CAF1363304.1"/>
    </source>
</evidence>
<reference evidence="8" key="1">
    <citation type="submission" date="2021-02" db="EMBL/GenBank/DDBJ databases">
        <authorList>
            <person name="Nowell W R."/>
        </authorList>
    </citation>
    <scope>NUCLEOTIDE SEQUENCE</scope>
</reference>
<keyword evidence="2 4" id="KW-0813">Transport</keyword>
<sequence>MTLPILTITTASPCDESVDRDENVSPESTLLNNVNDVPPVRRGRRSSFVVCAQQVNAHQEVAEWVDEDVILNLFDLNVSRLNINEYCEETFLHSSLDLTKSNFNPYYYLLAYKSHATVDELRTDLIDLKRRPLGTLVKQNILPFIEAIDMLSEIKKESVEKGRIEDILSCADALHGTGLQLYAESIRIRNALKVIPRYDFLFSIDRNLKQAKYKLVINDLAHAPRMVETLVNSKSLKSLFYHEIDRQLDHLQSLFSERLLDETDENQILFIRYLQSVGRNDESEWCCLQYQRDMIVTSLTACATVAEACNVLISLFPHYWRLSELVKSRSEEITYEIIQTFRNVVLNADGVLPPIPFQALPVEIHEDLRQLTYDFQRRWREMRLDEMCEEIRKLYSHDPWELERDNEEMESYITGIPTLFHEILKVWRDYGYFRLLNEFGDVILKLLREHSCTTLKRVILLSDLRYIRRSIFPRLKVSIHLNVVNL</sequence>
<dbReference type="EMBL" id="CAJNOK010023473">
    <property type="protein sequence ID" value="CAF1363304.1"/>
    <property type="molecule type" value="Genomic_DNA"/>
</dbReference>
<feature type="region of interest" description="Disordered" evidence="5">
    <location>
        <begin position="16"/>
        <end position="36"/>
    </location>
</feature>
<dbReference type="PANTHER" id="PTHR13043:SF1">
    <property type="entry name" value="EXOCYST COMPLEX COMPONENT 2"/>
    <property type="match status" value="1"/>
</dbReference>
<accession>A0A8S2RWN8</accession>
<dbReference type="AlphaFoldDB" id="A0A8S2RWN8"/>
<evidence type="ECO:0000313" key="9">
    <source>
        <dbReference type="Proteomes" id="UP000682733"/>
    </source>
</evidence>
<feature type="domain" description="Exocyst complex component EXOC2/Sec5 N-terminal" evidence="6">
    <location>
        <begin position="98"/>
        <end position="304"/>
    </location>
</feature>
<proteinExistence type="inferred from homology"/>
<dbReference type="Pfam" id="PF15469">
    <property type="entry name" value="Sec5"/>
    <property type="match status" value="1"/>
</dbReference>
<comment type="function">
    <text evidence="4">Component of the exocyst complex involved in the docking of exocytic vesicles with fusion sites on the plasma membrane.</text>
</comment>
<gene>
    <name evidence="7" type="ORF">OVA965_LOCUS31339</name>
    <name evidence="8" type="ORF">TMI583_LOCUS32166</name>
</gene>
<dbReference type="GO" id="GO:0000145">
    <property type="term" value="C:exocyst"/>
    <property type="evidence" value="ECO:0007669"/>
    <property type="project" value="UniProtKB-UniRule"/>
</dbReference>
<evidence type="ECO:0000256" key="3">
    <source>
        <dbReference type="ARBA" id="ARBA00022483"/>
    </source>
</evidence>
<comment type="similarity">
    <text evidence="1 4">Belongs to the SEC5 family.</text>
</comment>
<evidence type="ECO:0000256" key="1">
    <source>
        <dbReference type="ARBA" id="ARBA00010578"/>
    </source>
</evidence>
<organism evidence="8 9">
    <name type="scientific">Didymodactylos carnosus</name>
    <dbReference type="NCBI Taxonomy" id="1234261"/>
    <lineage>
        <taxon>Eukaryota</taxon>
        <taxon>Metazoa</taxon>
        <taxon>Spiralia</taxon>
        <taxon>Gnathifera</taxon>
        <taxon>Rotifera</taxon>
        <taxon>Eurotatoria</taxon>
        <taxon>Bdelloidea</taxon>
        <taxon>Philodinida</taxon>
        <taxon>Philodinidae</taxon>
        <taxon>Didymodactylos</taxon>
    </lineage>
</organism>
<dbReference type="PANTHER" id="PTHR13043">
    <property type="entry name" value="EXOCYST COMPLEX COMPONENT SEC5"/>
    <property type="match status" value="1"/>
</dbReference>
<dbReference type="GO" id="GO:0015031">
    <property type="term" value="P:protein transport"/>
    <property type="evidence" value="ECO:0007669"/>
    <property type="project" value="UniProtKB-KW"/>
</dbReference>
<dbReference type="Proteomes" id="UP000677228">
    <property type="component" value="Unassembled WGS sequence"/>
</dbReference>
<keyword evidence="4" id="KW-0653">Protein transport</keyword>
<name>A0A8S2RWN8_9BILA</name>
<dbReference type="GO" id="GO:0006887">
    <property type="term" value="P:exocytosis"/>
    <property type="evidence" value="ECO:0007669"/>
    <property type="project" value="UniProtKB-KW"/>
</dbReference>
<dbReference type="InterPro" id="IPR029175">
    <property type="entry name" value="EXOC2/Sec5"/>
</dbReference>
<evidence type="ECO:0000256" key="2">
    <source>
        <dbReference type="ARBA" id="ARBA00022448"/>
    </source>
</evidence>
<comment type="caution">
    <text evidence="8">The sequence shown here is derived from an EMBL/GenBank/DDBJ whole genome shotgun (WGS) entry which is preliminary data.</text>
</comment>
<feature type="compositionally biased region" description="Polar residues" evidence="5">
    <location>
        <begin position="25"/>
        <end position="35"/>
    </location>
</feature>